<keyword evidence="8" id="KW-0472">Membrane</keyword>
<dbReference type="GO" id="GO:0005524">
    <property type="term" value="F:ATP binding"/>
    <property type="evidence" value="ECO:0007669"/>
    <property type="project" value="UniProtKB-KW"/>
</dbReference>
<gene>
    <name evidence="10" type="primary">mglA</name>
    <name evidence="10" type="ORF">DSM112329_01569</name>
</gene>
<comment type="subcellular location">
    <subcellularLocation>
        <location evidence="1">Cell membrane</location>
        <topology evidence="1">Peripheral membrane protein</topology>
    </subcellularLocation>
</comment>
<evidence type="ECO:0000256" key="3">
    <source>
        <dbReference type="ARBA" id="ARBA00022475"/>
    </source>
</evidence>
<evidence type="ECO:0000256" key="4">
    <source>
        <dbReference type="ARBA" id="ARBA00022737"/>
    </source>
</evidence>
<evidence type="ECO:0000313" key="10">
    <source>
        <dbReference type="EMBL" id="XAY04733.1"/>
    </source>
</evidence>
<dbReference type="AlphaFoldDB" id="A0AAU7ASU8"/>
<accession>A0AAU7ASU8</accession>
<name>A0AAU7ASU8_9ACTN</name>
<keyword evidence="2" id="KW-0813">Transport</keyword>
<dbReference type="InterPro" id="IPR003439">
    <property type="entry name" value="ABC_transporter-like_ATP-bd"/>
</dbReference>
<evidence type="ECO:0000256" key="8">
    <source>
        <dbReference type="ARBA" id="ARBA00023136"/>
    </source>
</evidence>
<dbReference type="PANTHER" id="PTHR43790">
    <property type="entry name" value="CARBOHYDRATE TRANSPORT ATP-BINDING PROTEIN MG119-RELATED"/>
    <property type="match status" value="1"/>
</dbReference>
<protein>
    <submittedName>
        <fullName evidence="10">Galactose/methyl galactoside import ATP-binding protein MglA</fullName>
    </submittedName>
</protein>
<dbReference type="Pfam" id="PF00005">
    <property type="entry name" value="ABC_tran"/>
    <property type="match status" value="2"/>
</dbReference>
<feature type="domain" description="ABC transporter" evidence="9">
    <location>
        <begin position="6"/>
        <end position="241"/>
    </location>
</feature>
<dbReference type="PROSITE" id="PS50893">
    <property type="entry name" value="ABC_TRANSPORTER_2"/>
    <property type="match status" value="2"/>
</dbReference>
<evidence type="ECO:0000256" key="5">
    <source>
        <dbReference type="ARBA" id="ARBA00022741"/>
    </source>
</evidence>
<evidence type="ECO:0000256" key="6">
    <source>
        <dbReference type="ARBA" id="ARBA00022840"/>
    </source>
</evidence>
<keyword evidence="3" id="KW-1003">Cell membrane</keyword>
<dbReference type="PROSITE" id="PS00211">
    <property type="entry name" value="ABC_TRANSPORTER_1"/>
    <property type="match status" value="1"/>
</dbReference>
<dbReference type="SMART" id="SM00382">
    <property type="entry name" value="AAA"/>
    <property type="match status" value="1"/>
</dbReference>
<keyword evidence="4" id="KW-0677">Repeat</keyword>
<dbReference type="InterPro" id="IPR050107">
    <property type="entry name" value="ABC_carbohydrate_import_ATPase"/>
</dbReference>
<feature type="domain" description="ABC transporter" evidence="9">
    <location>
        <begin position="261"/>
        <end position="503"/>
    </location>
</feature>
<evidence type="ECO:0000256" key="7">
    <source>
        <dbReference type="ARBA" id="ARBA00022967"/>
    </source>
</evidence>
<dbReference type="SUPFAM" id="SSF52540">
    <property type="entry name" value="P-loop containing nucleoside triphosphate hydrolases"/>
    <property type="match status" value="2"/>
</dbReference>
<dbReference type="InterPro" id="IPR017871">
    <property type="entry name" value="ABC_transporter-like_CS"/>
</dbReference>
<keyword evidence="6 10" id="KW-0067">ATP-binding</keyword>
<dbReference type="GO" id="GO:0005886">
    <property type="term" value="C:plasma membrane"/>
    <property type="evidence" value="ECO:0007669"/>
    <property type="project" value="UniProtKB-SubCell"/>
</dbReference>
<evidence type="ECO:0000256" key="2">
    <source>
        <dbReference type="ARBA" id="ARBA00022448"/>
    </source>
</evidence>
<dbReference type="KEGG" id="parq:DSM112329_01569"/>
<dbReference type="CDD" id="cd03215">
    <property type="entry name" value="ABC_Carb_Monos_II"/>
    <property type="match status" value="1"/>
</dbReference>
<dbReference type="CDD" id="cd03216">
    <property type="entry name" value="ABC_Carb_Monos_I"/>
    <property type="match status" value="1"/>
</dbReference>
<organism evidence="10">
    <name type="scientific">Paraconexibacter sp. AEG42_29</name>
    <dbReference type="NCBI Taxonomy" id="2997339"/>
    <lineage>
        <taxon>Bacteria</taxon>
        <taxon>Bacillati</taxon>
        <taxon>Actinomycetota</taxon>
        <taxon>Thermoleophilia</taxon>
        <taxon>Solirubrobacterales</taxon>
        <taxon>Paraconexibacteraceae</taxon>
        <taxon>Paraconexibacter</taxon>
    </lineage>
</organism>
<dbReference type="InterPro" id="IPR027417">
    <property type="entry name" value="P-loop_NTPase"/>
</dbReference>
<dbReference type="Gene3D" id="3.40.50.300">
    <property type="entry name" value="P-loop containing nucleotide triphosphate hydrolases"/>
    <property type="match status" value="2"/>
</dbReference>
<reference evidence="10" key="1">
    <citation type="submission" date="2022-12" db="EMBL/GenBank/DDBJ databases">
        <title>Paraconexibacter alkalitolerans sp. nov. and Baekduia alba sp. nov., isolated from soil and emended description of the genera Paraconexibacter (Chun et al., 2020) and Baekduia (An et al., 2020).</title>
        <authorList>
            <person name="Vieira S."/>
            <person name="Huber K.J."/>
            <person name="Geppert A."/>
            <person name="Wolf J."/>
            <person name="Neumann-Schaal M."/>
            <person name="Muesken M."/>
            <person name="Overmann J."/>
        </authorList>
    </citation>
    <scope>NUCLEOTIDE SEQUENCE</scope>
    <source>
        <strain evidence="10">AEG42_29</strain>
    </source>
</reference>
<proteinExistence type="predicted"/>
<evidence type="ECO:0000259" key="9">
    <source>
        <dbReference type="PROSITE" id="PS50893"/>
    </source>
</evidence>
<evidence type="ECO:0000256" key="1">
    <source>
        <dbReference type="ARBA" id="ARBA00004202"/>
    </source>
</evidence>
<dbReference type="GO" id="GO:0016887">
    <property type="term" value="F:ATP hydrolysis activity"/>
    <property type="evidence" value="ECO:0007669"/>
    <property type="project" value="InterPro"/>
</dbReference>
<dbReference type="EMBL" id="CP114014">
    <property type="protein sequence ID" value="XAY04733.1"/>
    <property type="molecule type" value="Genomic_DNA"/>
</dbReference>
<dbReference type="InterPro" id="IPR003593">
    <property type="entry name" value="AAA+_ATPase"/>
</dbReference>
<keyword evidence="5" id="KW-0547">Nucleotide-binding</keyword>
<dbReference type="RefSeq" id="WP_354701260.1">
    <property type="nucleotide sequence ID" value="NZ_CP114014.1"/>
</dbReference>
<keyword evidence="7" id="KW-1278">Translocase</keyword>
<dbReference type="PANTHER" id="PTHR43790:SF4">
    <property type="entry name" value="GUANOSINE IMPORT ATP-BINDING PROTEIN NUPO"/>
    <property type="match status" value="1"/>
</dbReference>
<dbReference type="FunFam" id="3.40.50.300:FF:000127">
    <property type="entry name" value="Ribose import ATP-binding protein RbsA"/>
    <property type="match status" value="1"/>
</dbReference>
<sequence length="511" mass="54814">MTPPALQLQAITKRFGAVTANDGVDFELRRGEIHALLGENGAGKSTLMNMVYGMLTPDSGEIRVGGQAVKIGSPKQAMQHGIGMVFQHFMLIDVMTVAENVVLGDEPRRRGMLDEKAAVQRVQELSERHGLGVDPHALVQDITVGQQQRVEILRALDRGADILVLDEPTAVLTAQETAELITVLRGLRDRGTSIVFISHKLGEVREIADRVTVLRRGKTVGTVDVAGPNPPDEAALARLMVGRDVLLRVQKADCAPAAPLLDVKDLHVTDDRGLPSVDGVSLTVHGGEIVAVAGVDGNGQRELVEAICGLRTPDSGTITLDGKDVTGSDARAVRDAGLGHIAEDRQRSGLVLDFTLSENIALRDYDRHTRFGLLNLRRMLERATGLLGEYDVRGGTPRTPARSLSGGNQQKVVIAREISSEPQVLVAAQPTRGLDVGAIEFVHRRLVAERDAGRAVLLLSLELDEVRNLADRILVIFKGRIVGELPPTATEEQLGLLMLGGGSADGKKSLA</sequence>